<reference evidence="1 2" key="1">
    <citation type="journal article" date="2005" name="Science">
        <title>Genome of the host-cell transforming parasite Theileria annulata compared with T. parva.</title>
        <authorList>
            <person name="Pain A."/>
            <person name="Renauld H."/>
            <person name="Berriman M."/>
            <person name="Murphy L."/>
            <person name="Yeats C.A."/>
            <person name="Weir W."/>
            <person name="Kerhornou A."/>
            <person name="Aslett M."/>
            <person name="Bishop R."/>
            <person name="Bouchier C."/>
            <person name="Cochet M."/>
            <person name="Coulson R.M.R."/>
            <person name="Cronin A."/>
            <person name="de Villiers E.P."/>
            <person name="Fraser A."/>
            <person name="Fosker N."/>
            <person name="Gardner M."/>
            <person name="Goble A."/>
            <person name="Griffiths-Jones S."/>
            <person name="Harris D.E."/>
            <person name="Katzer F."/>
            <person name="Larke N."/>
            <person name="Lord A."/>
            <person name="Maser P."/>
            <person name="McKellar S."/>
            <person name="Mooney P."/>
            <person name="Morton F."/>
            <person name="Nene V."/>
            <person name="O'Neil S."/>
            <person name="Price C."/>
            <person name="Quail M.A."/>
            <person name="Rabbinowitsch E."/>
            <person name="Rawlings N.D."/>
            <person name="Rutter S."/>
            <person name="Saunders D."/>
            <person name="Seeger K."/>
            <person name="Shah T."/>
            <person name="Squares R."/>
            <person name="Squares S."/>
            <person name="Tivey A."/>
            <person name="Walker A.R."/>
            <person name="Woodward J."/>
            <person name="Dobbelaere D.A.E."/>
            <person name="Langsley G."/>
            <person name="Rajandream M.A."/>
            <person name="McKeever D."/>
            <person name="Shiels B."/>
            <person name="Tait A."/>
            <person name="Barrell B.G."/>
            <person name="Hall N."/>
        </authorList>
    </citation>
    <scope>NUCLEOTIDE SEQUENCE [LARGE SCALE GENOMIC DNA]</scope>
    <source>
        <strain evidence="2">Ankara</strain>
    </source>
</reference>
<dbReference type="AlphaFoldDB" id="Q4UIB2"/>
<sequence length="1089" mass="126645">MSQESEYVINLLKGSVSTIESVRNEASVRIIELESNISFLSTLLDIATTRNDDFSKLSFIILKNSFCKILSRLKTNDPNANVDYPLLLSEIKLKLLQTINFVYEAHSVIIPKEFCLLIRSVFRSEFPLNSPELYDFFILRLKSIENTIDVRAFNLIFLLHHVFKERISMRLFKDRNVTNQIAEQFFPYLSKIWSNQFFNKWKKLELNPDTFNSEFDPVQLKFNLYLDSIILNFYSHCFRNVYKNQELLQLLSNLFLKFKIISKVSQNSNVNSENIKILVKNVLRILKGFTLLVEKVPYDFVFLDFSTVLNQVFDFLIHSGIGFERVETESIRFMTTIFSSSSMNHDKYSTIYFENLEPIPVVQSSVSPINSPKNNYKLDINNVPYYKSFEELVNLNPSLKQIELEDLMERQLTFYFYKVLNSRGGFLKFLDLLRTKYLLLDEKSVELWNEEEFPTTSPTLNLVPELISCMNIKLVGVFNFTFNSLLNFKLNNLHNLSNLNDVKFFEYDTFLQIYTLCFKDFYNFHTYKHYILLLETFGENINVLENEKSNVLFKFSKLLVFRISRIVNLWCKKPLITQETKAKILSFLIKCISSQNLQLKAQNLVPLYNLYNNSKDENIWPLIFKNHPTSPIINNLLLISTTSVPVIRIRSLELACNLSLEYDESNLEGVLELYTKLESPEICEAILKTILYFIGSLDWVKCYTDFDTLNYNFITFVIKIIINTVVVGKQGNFAVEYDVSGLQIVSVTKYSVIDELFLSVWLGFLRILPLDIGKLECLSQIFTLFGPFLEYICNSETLEDTLFNKLAIEILIEYISLLNTIQYKEYTVGQEIKNCYSSFNLTKLYKLTNMNSFDNSIGTVLLNLMIAVVSTFGVKENMTEYYGILNMFFNSLESILPADSINNQFMALGVDQKWTKFQPMKIKKESLVPVGRLLPLINKIILSNKILESYFRSRSIVNFESWINDRILTMIIMTNLYRNQPFAQIGLILLTCSVISTFPQLIYPFIKFSGSSLNSLDKTVNLQDSSFVMCFLLKVLSSVCDDYRGKHLTISQEKVENYQIPPSNRFELVKNKALVNTNSQILFQGSFLF</sequence>
<keyword evidence="2" id="KW-1185">Reference proteome</keyword>
<name>Q4UIB2_THEAN</name>
<accession>Q4UIB2</accession>
<dbReference type="eggNOG" id="KOG1993">
    <property type="taxonomic scope" value="Eukaryota"/>
</dbReference>
<dbReference type="VEuPathDB" id="PiroplasmaDB:TA06400"/>
<dbReference type="RefSeq" id="XP_953855.1">
    <property type="nucleotide sequence ID" value="XM_948762.1"/>
</dbReference>
<dbReference type="KEGG" id="tan:TA06400"/>
<evidence type="ECO:0000313" key="2">
    <source>
        <dbReference type="Proteomes" id="UP000001950"/>
    </source>
</evidence>
<dbReference type="EMBL" id="CR940347">
    <property type="protein sequence ID" value="CAI73177.1"/>
    <property type="molecule type" value="Genomic_DNA"/>
</dbReference>
<dbReference type="InterPro" id="IPR016024">
    <property type="entry name" value="ARM-type_fold"/>
</dbReference>
<dbReference type="SUPFAM" id="SSF48371">
    <property type="entry name" value="ARM repeat"/>
    <property type="match status" value="1"/>
</dbReference>
<organism evidence="1 2">
    <name type="scientific">Theileria annulata</name>
    <dbReference type="NCBI Taxonomy" id="5874"/>
    <lineage>
        <taxon>Eukaryota</taxon>
        <taxon>Sar</taxon>
        <taxon>Alveolata</taxon>
        <taxon>Apicomplexa</taxon>
        <taxon>Aconoidasida</taxon>
        <taxon>Piroplasmida</taxon>
        <taxon>Theileriidae</taxon>
        <taxon>Theileria</taxon>
    </lineage>
</organism>
<evidence type="ECO:0000313" key="1">
    <source>
        <dbReference type="EMBL" id="CAI73177.1"/>
    </source>
</evidence>
<gene>
    <name evidence="1" type="ORF">TA06400</name>
</gene>
<dbReference type="OMA" id="HTSKHYL"/>
<dbReference type="STRING" id="5874.Q4UIB2"/>
<dbReference type="GeneID" id="3864225"/>
<dbReference type="InParanoid" id="Q4UIB2"/>
<dbReference type="Proteomes" id="UP000001950">
    <property type="component" value="Chromosome 1"/>
</dbReference>
<protein>
    <submittedName>
        <fullName evidence="1">Uncharacterized protein</fullName>
    </submittedName>
</protein>
<dbReference type="OrthoDB" id="361693at2759"/>
<proteinExistence type="predicted"/>